<keyword evidence="2 7" id="KW-0813">Transport</keyword>
<evidence type="ECO:0000256" key="7">
    <source>
        <dbReference type="RuleBase" id="RU363032"/>
    </source>
</evidence>
<evidence type="ECO:0000256" key="6">
    <source>
        <dbReference type="ARBA" id="ARBA00023136"/>
    </source>
</evidence>
<feature type="transmembrane region" description="Helical" evidence="7">
    <location>
        <begin position="280"/>
        <end position="297"/>
    </location>
</feature>
<evidence type="ECO:0000259" key="8">
    <source>
        <dbReference type="PROSITE" id="PS50928"/>
    </source>
</evidence>
<evidence type="ECO:0000256" key="4">
    <source>
        <dbReference type="ARBA" id="ARBA00022692"/>
    </source>
</evidence>
<dbReference type="Pfam" id="PF00528">
    <property type="entry name" value="BPD_transp_1"/>
    <property type="match status" value="1"/>
</dbReference>
<proteinExistence type="inferred from homology"/>
<protein>
    <submittedName>
        <fullName evidence="9">Carbohydrate ABC transporter permease</fullName>
    </submittedName>
</protein>
<feature type="transmembrane region" description="Helical" evidence="7">
    <location>
        <begin position="131"/>
        <end position="153"/>
    </location>
</feature>
<dbReference type="RefSeq" id="WP_102290153.1">
    <property type="nucleotide sequence ID" value="NZ_JBKVAZ010000006.1"/>
</dbReference>
<dbReference type="Proteomes" id="UP000261166">
    <property type="component" value="Unassembled WGS sequence"/>
</dbReference>
<dbReference type="GO" id="GO:0055085">
    <property type="term" value="P:transmembrane transport"/>
    <property type="evidence" value="ECO:0007669"/>
    <property type="project" value="InterPro"/>
</dbReference>
<dbReference type="SUPFAM" id="SSF161098">
    <property type="entry name" value="MetI-like"/>
    <property type="match status" value="1"/>
</dbReference>
<comment type="subcellular location">
    <subcellularLocation>
        <location evidence="1 7">Cell membrane</location>
        <topology evidence="1 7">Multi-pass membrane protein</topology>
    </subcellularLocation>
</comment>
<evidence type="ECO:0000256" key="5">
    <source>
        <dbReference type="ARBA" id="ARBA00022989"/>
    </source>
</evidence>
<dbReference type="PROSITE" id="PS50928">
    <property type="entry name" value="ABC_TM1"/>
    <property type="match status" value="1"/>
</dbReference>
<dbReference type="PANTHER" id="PTHR43744">
    <property type="entry name" value="ABC TRANSPORTER PERMEASE PROTEIN MG189-RELATED-RELATED"/>
    <property type="match status" value="1"/>
</dbReference>
<reference evidence="9 10" key="1">
    <citation type="submission" date="2018-08" db="EMBL/GenBank/DDBJ databases">
        <title>A genome reference for cultivated species of the human gut microbiota.</title>
        <authorList>
            <person name="Zou Y."/>
            <person name="Xue W."/>
            <person name="Luo G."/>
        </authorList>
    </citation>
    <scope>NUCLEOTIDE SEQUENCE [LARGE SCALE GENOMIC DNA]</scope>
    <source>
        <strain evidence="9 10">AF26-4BH</strain>
    </source>
</reference>
<dbReference type="Gene3D" id="1.10.3720.10">
    <property type="entry name" value="MetI-like"/>
    <property type="match status" value="1"/>
</dbReference>
<comment type="caution">
    <text evidence="9">The sequence shown here is derived from an EMBL/GenBank/DDBJ whole genome shotgun (WGS) entry which is preliminary data.</text>
</comment>
<dbReference type="AlphaFoldDB" id="A0A3E3IZD4"/>
<sequence>MKAANKAGTRRDFLPAGNTKIKKLWGDRIFDIVNALIMILICMVIAYPLYYVLVASLTDPTVVNSGKVLLFPEKLFIGGYKKIFEYRPIWTGYANTLIYTVCGTAAAMAATIPCAFALSRRALFGRRILNFLFTFTMFFSGGIIPLYLIINMVGIYDTIWAMVLPTAVSVYNLIVCRSFFDSNIPDELYDASKIDGCNDFDFFFRIAVPLSSTIIAVMILFYATSIWNSFMNALMFMGTQDKMPLQVILRNLVLSNQTSALTSSGTEVAQRMKMAEQLKYSIIVVSALPLLVAYPFVQKYFAKGVLMGAIKG</sequence>
<organism evidence="9 10">
    <name type="scientific">Eisenbergiella massiliensis</name>
    <dbReference type="NCBI Taxonomy" id="1720294"/>
    <lineage>
        <taxon>Bacteria</taxon>
        <taxon>Bacillati</taxon>
        <taxon>Bacillota</taxon>
        <taxon>Clostridia</taxon>
        <taxon>Lachnospirales</taxon>
        <taxon>Lachnospiraceae</taxon>
        <taxon>Eisenbergiella</taxon>
    </lineage>
</organism>
<keyword evidence="3" id="KW-1003">Cell membrane</keyword>
<dbReference type="EMBL" id="QVLU01000006">
    <property type="protein sequence ID" value="RGE72459.1"/>
    <property type="molecule type" value="Genomic_DNA"/>
</dbReference>
<dbReference type="InterPro" id="IPR000515">
    <property type="entry name" value="MetI-like"/>
</dbReference>
<evidence type="ECO:0000256" key="3">
    <source>
        <dbReference type="ARBA" id="ARBA00022475"/>
    </source>
</evidence>
<feature type="transmembrane region" description="Helical" evidence="7">
    <location>
        <begin position="202"/>
        <end position="227"/>
    </location>
</feature>
<name>A0A3E3IZD4_9FIRM</name>
<keyword evidence="4 7" id="KW-0812">Transmembrane</keyword>
<dbReference type="PANTHER" id="PTHR43744:SF9">
    <property type="entry name" value="POLYGALACTURONAN_RHAMNOGALACTURONAN TRANSPORT SYSTEM PERMEASE PROTEIN YTCP"/>
    <property type="match status" value="1"/>
</dbReference>
<comment type="similarity">
    <text evidence="7">Belongs to the binding-protein-dependent transport system permease family.</text>
</comment>
<feature type="transmembrane region" description="Helical" evidence="7">
    <location>
        <begin position="29"/>
        <end position="50"/>
    </location>
</feature>
<dbReference type="CDD" id="cd06261">
    <property type="entry name" value="TM_PBP2"/>
    <property type="match status" value="1"/>
</dbReference>
<evidence type="ECO:0000256" key="1">
    <source>
        <dbReference type="ARBA" id="ARBA00004651"/>
    </source>
</evidence>
<evidence type="ECO:0000313" key="9">
    <source>
        <dbReference type="EMBL" id="RGE72459.1"/>
    </source>
</evidence>
<dbReference type="GO" id="GO:0005886">
    <property type="term" value="C:plasma membrane"/>
    <property type="evidence" value="ECO:0007669"/>
    <property type="project" value="UniProtKB-SubCell"/>
</dbReference>
<evidence type="ECO:0000256" key="2">
    <source>
        <dbReference type="ARBA" id="ARBA00022448"/>
    </source>
</evidence>
<feature type="transmembrane region" description="Helical" evidence="7">
    <location>
        <begin position="97"/>
        <end position="119"/>
    </location>
</feature>
<dbReference type="OrthoDB" id="153186at2"/>
<keyword evidence="5 7" id="KW-1133">Transmembrane helix</keyword>
<dbReference type="InterPro" id="IPR035906">
    <property type="entry name" value="MetI-like_sf"/>
</dbReference>
<accession>A0A3E3IZD4</accession>
<gene>
    <name evidence="9" type="ORF">DWY69_08930</name>
</gene>
<feature type="domain" description="ABC transmembrane type-1" evidence="8">
    <location>
        <begin position="93"/>
        <end position="293"/>
    </location>
</feature>
<keyword evidence="6 7" id="KW-0472">Membrane</keyword>
<evidence type="ECO:0000313" key="10">
    <source>
        <dbReference type="Proteomes" id="UP000261166"/>
    </source>
</evidence>